<accession>A0A8J1XWZ6</accession>
<dbReference type="EMBL" id="CAIIXF020000009">
    <property type="protein sequence ID" value="CAH1794436.1"/>
    <property type="molecule type" value="Genomic_DNA"/>
</dbReference>
<gene>
    <name evidence="1" type="ORF">OFUS_LOCUS19128</name>
</gene>
<dbReference type="OrthoDB" id="267397at2759"/>
<dbReference type="InterPro" id="IPR029071">
    <property type="entry name" value="Ubiquitin-like_domsf"/>
</dbReference>
<keyword evidence="2" id="KW-1185">Reference proteome</keyword>
<reference evidence="1" key="1">
    <citation type="submission" date="2022-03" db="EMBL/GenBank/DDBJ databases">
        <authorList>
            <person name="Martin C."/>
        </authorList>
    </citation>
    <scope>NUCLEOTIDE SEQUENCE</scope>
</reference>
<evidence type="ECO:0000313" key="1">
    <source>
        <dbReference type="EMBL" id="CAH1794436.1"/>
    </source>
</evidence>
<organism evidence="1 2">
    <name type="scientific">Owenia fusiformis</name>
    <name type="common">Polychaete worm</name>
    <dbReference type="NCBI Taxonomy" id="6347"/>
    <lineage>
        <taxon>Eukaryota</taxon>
        <taxon>Metazoa</taxon>
        <taxon>Spiralia</taxon>
        <taxon>Lophotrochozoa</taxon>
        <taxon>Annelida</taxon>
        <taxon>Polychaeta</taxon>
        <taxon>Sedentaria</taxon>
        <taxon>Canalipalpata</taxon>
        <taxon>Sabellida</taxon>
        <taxon>Oweniida</taxon>
        <taxon>Oweniidae</taxon>
        <taxon>Owenia</taxon>
    </lineage>
</organism>
<sequence>AVPGTSKEEEGGGDKPKEMVTFKVVYNKQKQDVTYDLDSTILDLKKSIETKIGMFYYRVQYTCTCNSRVARQGVSNSSQSEHAISYNCIALYNQHYNPTKVIFRFL</sequence>
<proteinExistence type="predicted"/>
<dbReference type="Proteomes" id="UP000749559">
    <property type="component" value="Unassembled WGS sequence"/>
</dbReference>
<evidence type="ECO:0000313" key="2">
    <source>
        <dbReference type="Proteomes" id="UP000749559"/>
    </source>
</evidence>
<dbReference type="Gene3D" id="3.10.20.90">
    <property type="entry name" value="Phosphatidylinositol 3-kinase Catalytic Subunit, Chain A, domain 1"/>
    <property type="match status" value="1"/>
</dbReference>
<dbReference type="AlphaFoldDB" id="A0A8J1XWZ6"/>
<dbReference type="SUPFAM" id="SSF54236">
    <property type="entry name" value="Ubiquitin-like"/>
    <property type="match status" value="1"/>
</dbReference>
<comment type="caution">
    <text evidence="1">The sequence shown here is derived from an EMBL/GenBank/DDBJ whole genome shotgun (WGS) entry which is preliminary data.</text>
</comment>
<name>A0A8J1XWZ6_OWEFU</name>
<feature type="non-terminal residue" evidence="1">
    <location>
        <position position="1"/>
    </location>
</feature>
<protein>
    <submittedName>
        <fullName evidence="1">Uncharacterized protein</fullName>
    </submittedName>
</protein>